<evidence type="ECO:0000256" key="1">
    <source>
        <dbReference type="ARBA" id="ARBA00006961"/>
    </source>
</evidence>
<dbReference type="InterPro" id="IPR010089">
    <property type="entry name" value="Flavoprotein_WrbA-like"/>
</dbReference>
<name>A0A8J2T572_ZYGB2</name>
<dbReference type="InterPro" id="IPR029039">
    <property type="entry name" value="Flavoprotein-like_sf"/>
</dbReference>
<feature type="signal peptide" evidence="2">
    <location>
        <begin position="1"/>
        <end position="21"/>
    </location>
</feature>
<organism evidence="4 5">
    <name type="scientific">Zygosaccharomyces bailii (strain CLIB 213 / ATCC 58445 / CBS 680 / BCRC 21525 / NBRC 1098 / NCYC 1416 / NRRL Y-2227)</name>
    <dbReference type="NCBI Taxonomy" id="1333698"/>
    <lineage>
        <taxon>Eukaryota</taxon>
        <taxon>Fungi</taxon>
        <taxon>Dikarya</taxon>
        <taxon>Ascomycota</taxon>
        <taxon>Saccharomycotina</taxon>
        <taxon>Saccharomycetes</taxon>
        <taxon>Saccharomycetales</taxon>
        <taxon>Saccharomycetaceae</taxon>
        <taxon>Zygosaccharomyces</taxon>
    </lineage>
</organism>
<sequence>MPRVAIIIYTLYGHIAALAEAEKVGLEENKGVEVDILQVPETLPPDDVKETGGEPRPEFPVASRDTLKEYDAFMFGVPAKLGNLPAQWKAFWDATGSLWLQGSLHGKLAGVFTSSSTYGENETAIVSMVTTLAHHGIVYVPLGYAGARRKLSHVGKVHGGGPWGAGTLTGPDGSRDVIGLEEKVAKEQGRRFGKILANSTT</sequence>
<dbReference type="PROSITE" id="PS50902">
    <property type="entry name" value="FLAVODOXIN_LIKE"/>
    <property type="match status" value="1"/>
</dbReference>
<dbReference type="AlphaFoldDB" id="A0A8J2T572"/>
<gene>
    <name evidence="4" type="ORF">BN860_06150g</name>
</gene>
<dbReference type="GO" id="GO:0160020">
    <property type="term" value="P:positive regulation of ferroptosis"/>
    <property type="evidence" value="ECO:0007669"/>
    <property type="project" value="UniProtKB-ARBA"/>
</dbReference>
<dbReference type="EMBL" id="HG316455">
    <property type="protein sequence ID" value="CDF88271.1"/>
    <property type="molecule type" value="Genomic_DNA"/>
</dbReference>
<dbReference type="GO" id="GO:0032126">
    <property type="term" value="C:eisosome"/>
    <property type="evidence" value="ECO:0007669"/>
    <property type="project" value="UniProtKB-ARBA"/>
</dbReference>
<dbReference type="PANTHER" id="PTHR30546">
    <property type="entry name" value="FLAVODOXIN-RELATED PROTEIN WRBA-RELATED"/>
    <property type="match status" value="1"/>
</dbReference>
<dbReference type="InterPro" id="IPR005025">
    <property type="entry name" value="FMN_Rdtase-like_dom"/>
</dbReference>
<protein>
    <submittedName>
        <fullName evidence="4">BN860_06150g1_1</fullName>
    </submittedName>
</protein>
<comment type="similarity">
    <text evidence="1">Belongs to the WrbA family.</text>
</comment>
<dbReference type="InterPro" id="IPR008254">
    <property type="entry name" value="Flavodoxin/NO_synth"/>
</dbReference>
<reference evidence="5" key="1">
    <citation type="journal article" date="2013" name="Genome Announc.">
        <title>Genome sequence of the food spoilage yeast Zygosaccharomyces bailii CLIB 213(T).</title>
        <authorList>
            <person name="Galeote V."/>
            <person name="Bigey F."/>
            <person name="Devillers H."/>
            <person name="Neuveglise C."/>
            <person name="Dequin S."/>
        </authorList>
    </citation>
    <scope>NUCLEOTIDE SEQUENCE [LARGE SCALE GENOMIC DNA]</scope>
    <source>
        <strain evidence="5">CLIB 213 / ATCC 58445 / CBS 680 / CCRC 21525 / NBRC 1098 / NCYC 1416 / NRRL Y-2227</strain>
    </source>
</reference>
<evidence type="ECO:0000256" key="2">
    <source>
        <dbReference type="SAM" id="SignalP"/>
    </source>
</evidence>
<dbReference type="NCBIfam" id="TIGR01755">
    <property type="entry name" value="flav_wrbA"/>
    <property type="match status" value="1"/>
</dbReference>
<dbReference type="PANTHER" id="PTHR30546:SF23">
    <property type="entry name" value="FLAVOPROTEIN-LIKE PROTEIN YCP4-RELATED"/>
    <property type="match status" value="1"/>
</dbReference>
<keyword evidence="5" id="KW-1185">Reference proteome</keyword>
<proteinExistence type="inferred from homology"/>
<accession>A0A8J2T572</accession>
<evidence type="ECO:0000259" key="3">
    <source>
        <dbReference type="PROSITE" id="PS50902"/>
    </source>
</evidence>
<dbReference type="OrthoDB" id="504689at2759"/>
<dbReference type="GO" id="GO:0016020">
    <property type="term" value="C:membrane"/>
    <property type="evidence" value="ECO:0007669"/>
    <property type="project" value="TreeGrafter"/>
</dbReference>
<feature type="domain" description="Flavodoxin-like" evidence="3">
    <location>
        <begin position="4"/>
        <end position="192"/>
    </location>
</feature>
<dbReference type="FunFam" id="3.40.50.360:FF:000001">
    <property type="entry name" value="NAD(P)H dehydrogenase (Quinone) FQR1-like"/>
    <property type="match status" value="1"/>
</dbReference>
<dbReference type="Gene3D" id="3.40.50.360">
    <property type="match status" value="1"/>
</dbReference>
<evidence type="ECO:0000313" key="5">
    <source>
        <dbReference type="Proteomes" id="UP000019375"/>
    </source>
</evidence>
<dbReference type="GO" id="GO:0010181">
    <property type="term" value="F:FMN binding"/>
    <property type="evidence" value="ECO:0007669"/>
    <property type="project" value="InterPro"/>
</dbReference>
<dbReference type="Pfam" id="PF03358">
    <property type="entry name" value="FMN_red"/>
    <property type="match status" value="1"/>
</dbReference>
<keyword evidence="2" id="KW-0732">Signal</keyword>
<dbReference type="GO" id="GO:0003955">
    <property type="term" value="F:NAD(P)H dehydrogenase (quinone) activity"/>
    <property type="evidence" value="ECO:0007669"/>
    <property type="project" value="InterPro"/>
</dbReference>
<dbReference type="SUPFAM" id="SSF52218">
    <property type="entry name" value="Flavoproteins"/>
    <property type="match status" value="1"/>
</dbReference>
<evidence type="ECO:0000313" key="4">
    <source>
        <dbReference type="EMBL" id="CDF88271.1"/>
    </source>
</evidence>
<feature type="chain" id="PRO_5035307890" evidence="2">
    <location>
        <begin position="22"/>
        <end position="201"/>
    </location>
</feature>
<dbReference type="NCBIfam" id="NF002999">
    <property type="entry name" value="PRK03767.1"/>
    <property type="match status" value="1"/>
</dbReference>
<dbReference type="Proteomes" id="UP000019375">
    <property type="component" value="Unassembled WGS sequence"/>
</dbReference>